<proteinExistence type="predicted"/>
<evidence type="ECO:0000259" key="2">
    <source>
        <dbReference type="Pfam" id="PF10756"/>
    </source>
</evidence>
<dbReference type="EMBL" id="NWBP01000036">
    <property type="protein sequence ID" value="PCC81885.1"/>
    <property type="molecule type" value="Genomic_DNA"/>
</dbReference>
<feature type="transmembrane region" description="Helical" evidence="1">
    <location>
        <begin position="30"/>
        <end position="48"/>
    </location>
</feature>
<dbReference type="InterPro" id="IPR019692">
    <property type="entry name" value="CFP-6_PH"/>
</dbReference>
<name>A0A2A4ADH0_9CORY</name>
<keyword evidence="1" id="KW-1133">Transmembrane helix</keyword>
<organism evidence="3 4">
    <name type="scientific">Corynebacterium accolens</name>
    <dbReference type="NCBI Taxonomy" id="38284"/>
    <lineage>
        <taxon>Bacteria</taxon>
        <taxon>Bacillati</taxon>
        <taxon>Actinomycetota</taxon>
        <taxon>Actinomycetes</taxon>
        <taxon>Mycobacteriales</taxon>
        <taxon>Corynebacteriaceae</taxon>
        <taxon>Corynebacterium</taxon>
    </lineage>
</organism>
<keyword evidence="1" id="KW-0472">Membrane</keyword>
<protein>
    <recommendedName>
        <fullName evidence="2">Low molecular weight protein antigen 6 PH domain-containing protein</fullName>
    </recommendedName>
</protein>
<comment type="caution">
    <text evidence="3">The sequence shown here is derived from an EMBL/GenBank/DDBJ whole genome shotgun (WGS) entry which is preliminary data.</text>
</comment>
<evidence type="ECO:0000313" key="4">
    <source>
        <dbReference type="Proteomes" id="UP000218690"/>
    </source>
</evidence>
<dbReference type="Pfam" id="PF10756">
    <property type="entry name" value="bPH_6"/>
    <property type="match status" value="1"/>
</dbReference>
<evidence type="ECO:0000256" key="1">
    <source>
        <dbReference type="SAM" id="Phobius"/>
    </source>
</evidence>
<dbReference type="AlphaFoldDB" id="A0A2A4ADH0"/>
<reference evidence="3 4" key="1">
    <citation type="submission" date="2017-09" db="EMBL/GenBank/DDBJ databases">
        <title>Draft Genome Sequence of Corynebacterium accolens AH4003.</title>
        <authorList>
            <person name="Chen Y."/>
            <person name="Oosthuysen W.F."/>
            <person name="Kelley S."/>
            <person name="Horswill A."/>
        </authorList>
    </citation>
    <scope>NUCLEOTIDE SEQUENCE [LARGE SCALE GENOMIC DNA]</scope>
    <source>
        <strain evidence="3 4">AH4003</strain>
    </source>
</reference>
<feature type="transmembrane region" description="Helical" evidence="1">
    <location>
        <begin position="54"/>
        <end position="70"/>
    </location>
</feature>
<dbReference type="Proteomes" id="UP000218690">
    <property type="component" value="Unassembled WGS sequence"/>
</dbReference>
<feature type="domain" description="Low molecular weight protein antigen 6 PH" evidence="2">
    <location>
        <begin position="72"/>
        <end position="142"/>
    </location>
</feature>
<sequence length="190" mass="20939">MTPSHPRKADSASTADAQATHAQAKVFTPARDHILGIIFLSAIALLSIGWAPKYLGWLLIIPILGIWWVLKSRTRVSEKGIAISYAFKGSKTIPWEEFSGIGFQRARAFARTKSGKQYSLPGITFNSLPELSKASRGRIPDALTAGREAADEKVVVVHRDGQQVLMSKEEYARHLAKHPELKKDAGHTKK</sequence>
<gene>
    <name evidence="3" type="ORF">COM45_11835</name>
</gene>
<accession>A0A2A4ADH0</accession>
<evidence type="ECO:0000313" key="3">
    <source>
        <dbReference type="EMBL" id="PCC81885.1"/>
    </source>
</evidence>
<keyword evidence="1" id="KW-0812">Transmembrane</keyword>